<dbReference type="SUPFAM" id="SSF56235">
    <property type="entry name" value="N-terminal nucleophile aminohydrolases (Ntn hydrolases)"/>
    <property type="match status" value="1"/>
</dbReference>
<keyword evidence="6 8" id="KW-0647">Proteasome</keyword>
<accession>A0ABP0EY87</accession>
<keyword evidence="12" id="KW-1185">Reference proteome</keyword>
<keyword evidence="5" id="KW-0963">Cytoplasm</keyword>
<evidence type="ECO:0000256" key="7">
    <source>
        <dbReference type="ARBA" id="ARBA00023242"/>
    </source>
</evidence>
<dbReference type="Pfam" id="PF00227">
    <property type="entry name" value="Proteasome"/>
    <property type="match status" value="1"/>
</dbReference>
<dbReference type="Pfam" id="PF10584">
    <property type="entry name" value="Proteasome_A_N"/>
    <property type="match status" value="1"/>
</dbReference>
<dbReference type="Proteomes" id="UP001642483">
    <property type="component" value="Unassembled WGS sequence"/>
</dbReference>
<evidence type="ECO:0000256" key="1">
    <source>
        <dbReference type="ARBA" id="ARBA00003876"/>
    </source>
</evidence>
<comment type="similarity">
    <text evidence="8">Belongs to the peptidase T1A family.</text>
</comment>
<proteinExistence type="inferred from homology"/>
<dbReference type="InterPro" id="IPR035144">
    <property type="entry name" value="Proteasome_alpha1"/>
</dbReference>
<dbReference type="InterPro" id="IPR029055">
    <property type="entry name" value="Ntn_hydrolases_N"/>
</dbReference>
<dbReference type="PROSITE" id="PS51475">
    <property type="entry name" value="PROTEASOME_ALPHA_2"/>
    <property type="match status" value="1"/>
</dbReference>
<dbReference type="PANTHER" id="PTHR11599">
    <property type="entry name" value="PROTEASOME SUBUNIT ALPHA/BETA"/>
    <property type="match status" value="1"/>
</dbReference>
<evidence type="ECO:0000256" key="2">
    <source>
        <dbReference type="ARBA" id="ARBA00004123"/>
    </source>
</evidence>
<dbReference type="InterPro" id="IPR000426">
    <property type="entry name" value="Proteasome_asu_N"/>
</dbReference>
<dbReference type="SMART" id="SM00948">
    <property type="entry name" value="Proteasome_A_N"/>
    <property type="match status" value="1"/>
</dbReference>
<comment type="function">
    <text evidence="1">Component of the 20S core proteasome complex involved in the proteolytic degradation of most intracellular proteins. This complex plays numerous essential roles within the cell by associating with different regulatory particles. Associated with two 19S regulatory particles, forms the 26S proteasome and thus participates in the ATP-dependent degradation of ubiquitinated proteins. The 26S proteasome plays a key role in the maintenance of protein homeostasis by removing misfolded or damaged proteins that could impair cellular functions, and by removing proteins whose functions are no longer required. Associated with the PA200 or PA28, the 20S proteasome mediates ubiquitin-independent protein degradation. This type of proteolysis is required in several pathways including spermatogenesis (20S-PA200 complex) or generation of a subset of MHC class I-presented antigenic peptides (20S-PA28 complex).</text>
</comment>
<feature type="domain" description="Proteasome alpha-type subunits" evidence="10">
    <location>
        <begin position="112"/>
        <end position="134"/>
    </location>
</feature>
<evidence type="ECO:0000256" key="5">
    <source>
        <dbReference type="ARBA" id="ARBA00022490"/>
    </source>
</evidence>
<dbReference type="CDD" id="cd03749">
    <property type="entry name" value="proteasome_alpha_type_1"/>
    <property type="match status" value="1"/>
</dbReference>
<evidence type="ECO:0000256" key="3">
    <source>
        <dbReference type="ARBA" id="ARBA00004496"/>
    </source>
</evidence>
<feature type="region of interest" description="Disordered" evidence="9">
    <location>
        <begin position="341"/>
        <end position="387"/>
    </location>
</feature>
<dbReference type="Gene3D" id="3.60.20.10">
    <property type="entry name" value="Glutamine Phosphoribosylpyrophosphate, subunit 1, domain 1"/>
    <property type="match status" value="1"/>
</dbReference>
<evidence type="ECO:0000313" key="11">
    <source>
        <dbReference type="EMBL" id="CAK8672444.1"/>
    </source>
</evidence>
<evidence type="ECO:0000313" key="12">
    <source>
        <dbReference type="Proteomes" id="UP001642483"/>
    </source>
</evidence>
<dbReference type="InterPro" id="IPR023332">
    <property type="entry name" value="Proteasome_alpha-type"/>
</dbReference>
<dbReference type="InterPro" id="IPR001353">
    <property type="entry name" value="Proteasome_sua/b"/>
</dbReference>
<evidence type="ECO:0000256" key="4">
    <source>
        <dbReference type="ARBA" id="ARBA00021331"/>
    </source>
</evidence>
<reference evidence="11 12" key="1">
    <citation type="submission" date="2024-02" db="EMBL/GenBank/DDBJ databases">
        <authorList>
            <person name="Daric V."/>
            <person name="Darras S."/>
        </authorList>
    </citation>
    <scope>NUCLEOTIDE SEQUENCE [LARGE SCALE GENOMIC DNA]</scope>
</reference>
<evidence type="ECO:0000256" key="8">
    <source>
        <dbReference type="PROSITE-ProRule" id="PRU00808"/>
    </source>
</evidence>
<dbReference type="PROSITE" id="PS00388">
    <property type="entry name" value="PROTEASOME_ALPHA_1"/>
    <property type="match status" value="1"/>
</dbReference>
<name>A0ABP0EY87_CLALP</name>
<comment type="subcellular location">
    <subcellularLocation>
        <location evidence="3">Cytoplasm</location>
    </subcellularLocation>
    <subcellularLocation>
        <location evidence="2">Nucleus</location>
    </subcellularLocation>
</comment>
<organism evidence="11 12">
    <name type="scientific">Clavelina lepadiformis</name>
    <name type="common">Light-bulb sea squirt</name>
    <name type="synonym">Ascidia lepadiformis</name>
    <dbReference type="NCBI Taxonomy" id="159417"/>
    <lineage>
        <taxon>Eukaryota</taxon>
        <taxon>Metazoa</taxon>
        <taxon>Chordata</taxon>
        <taxon>Tunicata</taxon>
        <taxon>Ascidiacea</taxon>
        <taxon>Aplousobranchia</taxon>
        <taxon>Clavelinidae</taxon>
        <taxon>Clavelina</taxon>
    </lineage>
</organism>
<gene>
    <name evidence="11" type="ORF">CVLEPA_LOCUS1395</name>
</gene>
<protein>
    <recommendedName>
        <fullName evidence="4">Proteasome subunit alpha type-1</fullName>
    </recommendedName>
</protein>
<keyword evidence="7" id="KW-0539">Nucleus</keyword>
<comment type="caution">
    <text evidence="11">The sequence shown here is derived from an EMBL/GenBank/DDBJ whole genome shotgun (WGS) entry which is preliminary data.</text>
</comment>
<evidence type="ECO:0000259" key="10">
    <source>
        <dbReference type="PROSITE" id="PS00388"/>
    </source>
</evidence>
<dbReference type="InterPro" id="IPR050115">
    <property type="entry name" value="Proteasome_alpha"/>
</dbReference>
<evidence type="ECO:0000256" key="6">
    <source>
        <dbReference type="ARBA" id="ARBA00022942"/>
    </source>
</evidence>
<dbReference type="EMBL" id="CAWYQH010000001">
    <property type="protein sequence ID" value="CAK8672444.1"/>
    <property type="molecule type" value="Genomic_DNA"/>
</dbReference>
<evidence type="ECO:0000256" key="9">
    <source>
        <dbReference type="SAM" id="MobiDB-lite"/>
    </source>
</evidence>
<sequence length="387" mass="42857">MNPSKSGRQKIKSAIECRFDFAVASHDVPFPSLFDMATWLHPAYKENSDRPPHNPIPVGDSTTSSVSMMENLFNLGMEVQQSNQEDADDEGADIDTIVTNEAYGTLHKRNQYDNDVTVWSPQGRIHQIEYAMEAVKQGAATVGLKSNTHAVLVALKRSQSDLIAHQKKIERISPHIAISIAGLTSDARSLGNFMRTECMHQEFMFDSRLPVSRLVGIVGNKTQTPTQRYGRRPFGVGILVAGYDEKGPHIYQTCPSANYYNCKAMAIGSRSQSARTYLERKLNDFKDCTAEELVRHGLYALRETLPSEQELTVKNCSICVVGEDQDVVIYEDEMVAPFLESLEDKPTPAQAQPAAVGRAEADLGPGLVPPISGQPQDRPDEDQPMDM</sequence>